<feature type="transmembrane region" description="Helical" evidence="6">
    <location>
        <begin position="387"/>
        <end position="403"/>
    </location>
</feature>
<proteinExistence type="predicted"/>
<keyword evidence="9" id="KW-1185">Reference proteome</keyword>
<evidence type="ECO:0000313" key="8">
    <source>
        <dbReference type="EMBL" id="CBY83424.1"/>
    </source>
</evidence>
<dbReference type="GO" id="GO:0005886">
    <property type="term" value="C:plasma membrane"/>
    <property type="evidence" value="ECO:0007669"/>
    <property type="project" value="UniProtKB-SubCell"/>
</dbReference>
<dbReference type="HOGENOM" id="CLU_054204_0_0_7"/>
<dbReference type="EMBL" id="FQ670179">
    <property type="protein sequence ID" value="CBY83424.1"/>
    <property type="molecule type" value="Genomic_DNA"/>
</dbReference>
<keyword evidence="4 6" id="KW-1133">Transmembrane helix</keyword>
<feature type="transmembrane region" description="Helical" evidence="6">
    <location>
        <begin position="410"/>
        <end position="427"/>
    </location>
</feature>
<evidence type="ECO:0000256" key="2">
    <source>
        <dbReference type="ARBA" id="ARBA00022475"/>
    </source>
</evidence>
<keyword evidence="2" id="KW-1003">Cell membrane</keyword>
<dbReference type="NCBIfam" id="TIGR00360">
    <property type="entry name" value="ComEC_N-term"/>
    <property type="match status" value="1"/>
</dbReference>
<dbReference type="STRING" id="936155.HFELIS_13400"/>
<evidence type="ECO:0000256" key="3">
    <source>
        <dbReference type="ARBA" id="ARBA00022692"/>
    </source>
</evidence>
<dbReference type="Pfam" id="PF03772">
    <property type="entry name" value="Competence"/>
    <property type="match status" value="1"/>
</dbReference>
<dbReference type="PANTHER" id="PTHR30619:SF7">
    <property type="entry name" value="BETA-LACTAMASE DOMAIN PROTEIN"/>
    <property type="match status" value="1"/>
</dbReference>
<feature type="transmembrane region" description="Helical" evidence="6">
    <location>
        <begin position="344"/>
        <end position="367"/>
    </location>
</feature>
<evidence type="ECO:0000313" key="9">
    <source>
        <dbReference type="Proteomes" id="UP000007934"/>
    </source>
</evidence>
<feature type="domain" description="ComEC/Rec2-related protein" evidence="7">
    <location>
        <begin position="164"/>
        <end position="425"/>
    </location>
</feature>
<feature type="transmembrane region" description="Helical" evidence="6">
    <location>
        <begin position="311"/>
        <end position="332"/>
    </location>
</feature>
<dbReference type="GeneID" id="36134031"/>
<feature type="transmembrane region" description="Helical" evidence="6">
    <location>
        <begin position="180"/>
        <end position="203"/>
    </location>
</feature>
<reference evidence="8 9" key="1">
    <citation type="journal article" date="2011" name="Genome Biol. Evol.">
        <title>Comparative whole genome sequence analysis of the carcinogenic bacterial model pathogen Helicobacter felis.</title>
        <authorList>
            <person name="Arnold I.C."/>
            <person name="Zigova Z."/>
            <person name="Holden M."/>
            <person name="Lawley T.D."/>
            <person name="Rad R."/>
            <person name="Dougan G."/>
            <person name="Falkow S."/>
            <person name="Bentley S.D."/>
            <person name="Muller A."/>
        </authorList>
    </citation>
    <scope>NUCLEOTIDE SEQUENCE [LARGE SCALE GENOMIC DNA]</scope>
    <source>
        <strain evidence="9">ATCC 49179 / CCUG 28539 / NCTC 12436 / CS1</strain>
    </source>
</reference>
<dbReference type="InterPro" id="IPR052159">
    <property type="entry name" value="Competence_DNA_uptake"/>
</dbReference>
<dbReference type="Proteomes" id="UP000007934">
    <property type="component" value="Chromosome"/>
</dbReference>
<accession>E7AA05</accession>
<evidence type="ECO:0000256" key="1">
    <source>
        <dbReference type="ARBA" id="ARBA00004651"/>
    </source>
</evidence>
<gene>
    <name evidence="8" type="ordered locus">Hfelis_13400</name>
</gene>
<keyword evidence="5 6" id="KW-0472">Membrane</keyword>
<feature type="transmembrane region" description="Helical" evidence="6">
    <location>
        <begin position="215"/>
        <end position="234"/>
    </location>
</feature>
<dbReference type="KEGG" id="hfe:HFELIS_13400"/>
<dbReference type="InterPro" id="IPR004477">
    <property type="entry name" value="ComEC_N"/>
</dbReference>
<dbReference type="PANTHER" id="PTHR30619">
    <property type="entry name" value="DNA INTERNALIZATION/COMPETENCE PROTEIN COMEC/REC2"/>
    <property type="match status" value="1"/>
</dbReference>
<feature type="transmembrane region" description="Helical" evidence="6">
    <location>
        <begin position="20"/>
        <end position="40"/>
    </location>
</feature>
<dbReference type="eggNOG" id="COG0658">
    <property type="taxonomic scope" value="Bacteria"/>
</dbReference>
<sequence length="428" mass="49218">MTFIKTSTFHISLIQTPLEWLCVFVFLGSVGGVSLSIKYAQYQHFKSKKPVSLHAQVRLQYVKQDAQGRSYFVLQLKDAWGNVFYTTSKEKLKDLIHARVRAYGKMSPSCSFWQFFKSCYFHTFYLTLEPSQNLHTRLRAFINAQHADTRMGNFYNTLFLADPLDKSTREIAMRLGISHIIAISGFHLGILGAFFYGLLFLLYRPLQQRFFPYRNAHYDLGLVVFILLLGYLILLNFQPSFLRAFVMALLGFGFYFCALEVFNFALLGLCALLCLAFFPNLIVNIGFLLSVCGVFYIYLFIQYTPRLSAPLYALLFNSALFLCMLPIVHAFFTPFSLYQLSGVLLSFVFVIFFPLSLLLHALGWGALFDSVLTRALEWQLPSVNYHTPAWFLIPYLGLSLLAVRSKYAYWGLYLMSGGLFLVLAWRVF</sequence>
<evidence type="ECO:0000256" key="6">
    <source>
        <dbReference type="SAM" id="Phobius"/>
    </source>
</evidence>
<dbReference type="RefSeq" id="WP_013469788.1">
    <property type="nucleotide sequence ID" value="NC_014810.2"/>
</dbReference>
<evidence type="ECO:0000259" key="7">
    <source>
        <dbReference type="Pfam" id="PF03772"/>
    </source>
</evidence>
<protein>
    <submittedName>
        <fullName evidence="8">Integral membrane protein</fullName>
    </submittedName>
</protein>
<name>E7AA05_HELFC</name>
<organism evidence="8 9">
    <name type="scientific">Helicobacter felis (strain ATCC 49179 / CCUG 28539 / NCTC 12436 / CS1)</name>
    <dbReference type="NCBI Taxonomy" id="936155"/>
    <lineage>
        <taxon>Bacteria</taxon>
        <taxon>Pseudomonadati</taxon>
        <taxon>Campylobacterota</taxon>
        <taxon>Epsilonproteobacteria</taxon>
        <taxon>Campylobacterales</taxon>
        <taxon>Helicobacteraceae</taxon>
        <taxon>Helicobacter</taxon>
    </lineage>
</organism>
<keyword evidence="3 6" id="KW-0812">Transmembrane</keyword>
<feature type="transmembrane region" description="Helical" evidence="6">
    <location>
        <begin position="266"/>
        <end position="299"/>
    </location>
</feature>
<evidence type="ECO:0000256" key="4">
    <source>
        <dbReference type="ARBA" id="ARBA00022989"/>
    </source>
</evidence>
<evidence type="ECO:0000256" key="5">
    <source>
        <dbReference type="ARBA" id="ARBA00023136"/>
    </source>
</evidence>
<comment type="subcellular location">
    <subcellularLocation>
        <location evidence="1">Cell membrane</location>
        <topology evidence="1">Multi-pass membrane protein</topology>
    </subcellularLocation>
</comment>
<dbReference type="AlphaFoldDB" id="E7AA05"/>